<feature type="transmembrane region" description="Helical" evidence="2">
    <location>
        <begin position="6"/>
        <end position="22"/>
    </location>
</feature>
<evidence type="ECO:0000313" key="4">
    <source>
        <dbReference type="EMBL" id="AOO74024.1"/>
    </source>
</evidence>
<keyword evidence="2" id="KW-0472">Membrane</keyword>
<feature type="domain" description="Putative host cell surface-exposed lipoprotein Ltp-like HTH region" evidence="3">
    <location>
        <begin position="172"/>
        <end position="219"/>
    </location>
</feature>
<reference evidence="4 5" key="1">
    <citation type="submission" date="2016-09" db="EMBL/GenBank/DDBJ databases">
        <title>Complete Genome Sequence of Lactobacillus salivarius Jin.</title>
        <authorList>
            <person name="Jin N."/>
            <person name="Li C."/>
            <person name="Wang M."/>
            <person name="Ren D."/>
            <person name="Di Y."/>
            <person name="Pan R."/>
            <person name="Du S."/>
            <person name="Lu H."/>
            <person name="Li X."/>
            <person name="Tian M."/>
        </authorList>
    </citation>
    <scope>NUCLEOTIDE SEQUENCE [LARGE SCALE GENOMIC DNA]</scope>
    <source>
        <strain evidence="4 5">CICC 23174</strain>
    </source>
</reference>
<feature type="transmembrane region" description="Helical" evidence="2">
    <location>
        <begin position="34"/>
        <end position="51"/>
    </location>
</feature>
<evidence type="ECO:0000256" key="1">
    <source>
        <dbReference type="SAM" id="MobiDB-lite"/>
    </source>
</evidence>
<gene>
    <name evidence="4" type="ORF">BHF65_07285</name>
</gene>
<dbReference type="AlphaFoldDB" id="A0A1D7TSS9"/>
<feature type="domain" description="Putative host cell surface-exposed lipoprotein Ltp-like HTH region" evidence="3">
    <location>
        <begin position="124"/>
        <end position="169"/>
    </location>
</feature>
<dbReference type="RefSeq" id="WP_069469374.1">
    <property type="nucleotide sequence ID" value="NZ_CP017107.1"/>
</dbReference>
<organism evidence="4 5">
    <name type="scientific">Ligilactobacillus salivarius</name>
    <dbReference type="NCBI Taxonomy" id="1624"/>
    <lineage>
        <taxon>Bacteria</taxon>
        <taxon>Bacillati</taxon>
        <taxon>Bacillota</taxon>
        <taxon>Bacilli</taxon>
        <taxon>Lactobacillales</taxon>
        <taxon>Lactobacillaceae</taxon>
        <taxon>Ligilactobacillus</taxon>
    </lineage>
</organism>
<name>A0A1D7TSS9_9LACO</name>
<accession>A0A1D7TSS9</accession>
<keyword evidence="2" id="KW-0812">Transmembrane</keyword>
<dbReference type="InterPro" id="IPR011434">
    <property type="entry name" value="Ltp-like_HTH"/>
</dbReference>
<dbReference type="Proteomes" id="UP000094723">
    <property type="component" value="Chromosome"/>
</dbReference>
<dbReference type="Gene3D" id="1.10.10.10">
    <property type="entry name" value="Winged helix-like DNA-binding domain superfamily/Winged helix DNA-binding domain"/>
    <property type="match status" value="2"/>
</dbReference>
<protein>
    <recommendedName>
        <fullName evidence="3">Putative host cell surface-exposed lipoprotein Ltp-like HTH region domain-containing protein</fullName>
    </recommendedName>
</protein>
<feature type="compositionally biased region" description="Basic and acidic residues" evidence="1">
    <location>
        <begin position="89"/>
        <end position="108"/>
    </location>
</feature>
<evidence type="ECO:0000256" key="2">
    <source>
        <dbReference type="SAM" id="Phobius"/>
    </source>
</evidence>
<dbReference type="InterPro" id="IPR036388">
    <property type="entry name" value="WH-like_DNA-bd_sf"/>
</dbReference>
<evidence type="ECO:0000313" key="5">
    <source>
        <dbReference type="Proteomes" id="UP000094723"/>
    </source>
</evidence>
<feature type="compositionally biased region" description="Basic and acidic residues" evidence="1">
    <location>
        <begin position="58"/>
        <end position="81"/>
    </location>
</feature>
<sequence length="221" mass="24781">MESIVSKVVGMVGALAIAYLIYRYNKNHKQTKLLYALAGLFLISGLCAPFMQTVDPNQEAKESSISEKSSLSEKRKIEESMSKSMSSLKSEKSASESKNKKIAKEVSEAAKSSESSSKKIPREYISALIKGQEYADRMYMSKKAVYNQLTSDYGEKFSSDAANYAIANIKANWNKNALHKAKEYQEEQNMSPDAIYDQLTSDYGEQFTPDEANYAIQHLEK</sequence>
<feature type="region of interest" description="Disordered" evidence="1">
    <location>
        <begin position="58"/>
        <end position="115"/>
    </location>
</feature>
<dbReference type="Pfam" id="PF07553">
    <property type="entry name" value="Lipoprotein_Ltp"/>
    <property type="match status" value="2"/>
</dbReference>
<evidence type="ECO:0000259" key="3">
    <source>
        <dbReference type="Pfam" id="PF07553"/>
    </source>
</evidence>
<dbReference type="EMBL" id="CP017107">
    <property type="protein sequence ID" value="AOO74024.1"/>
    <property type="molecule type" value="Genomic_DNA"/>
</dbReference>
<keyword evidence="2" id="KW-1133">Transmembrane helix</keyword>
<proteinExistence type="predicted"/>